<dbReference type="GO" id="GO:0005759">
    <property type="term" value="C:mitochondrial matrix"/>
    <property type="evidence" value="ECO:0007669"/>
    <property type="project" value="TreeGrafter"/>
</dbReference>
<reference evidence="2 3" key="1">
    <citation type="submission" date="2017-08" db="EMBL/GenBank/DDBJ databases">
        <title>Acidophilic green algal genome provides insights into adaptation to an acidic environment.</title>
        <authorList>
            <person name="Hirooka S."/>
            <person name="Hirose Y."/>
            <person name="Kanesaki Y."/>
            <person name="Higuchi S."/>
            <person name="Fujiwara T."/>
            <person name="Onuma R."/>
            <person name="Era A."/>
            <person name="Ohbayashi R."/>
            <person name="Uzuka A."/>
            <person name="Nozaki H."/>
            <person name="Yoshikawa H."/>
            <person name="Miyagishima S.Y."/>
        </authorList>
    </citation>
    <scope>NUCLEOTIDE SEQUENCE [LARGE SCALE GENOMIC DNA]</scope>
    <source>
        <strain evidence="2 3">NIES-2499</strain>
    </source>
</reference>
<dbReference type="OrthoDB" id="547751at2759"/>
<protein>
    <recommendedName>
        <fullName evidence="1">RNA-editing substrate-binding complex 6 protein domain-containing protein</fullName>
    </recommendedName>
</protein>
<dbReference type="Proteomes" id="UP000232323">
    <property type="component" value="Unassembled WGS sequence"/>
</dbReference>
<dbReference type="GO" id="GO:0003723">
    <property type="term" value="F:RNA binding"/>
    <property type="evidence" value="ECO:0007669"/>
    <property type="project" value="TreeGrafter"/>
</dbReference>
<keyword evidence="3" id="KW-1185">Reference proteome</keyword>
<accession>A0A250XH00</accession>
<dbReference type="AlphaFoldDB" id="A0A250XH00"/>
<feature type="domain" description="RNA-editing substrate-binding complex 6 protein" evidence="1">
    <location>
        <begin position="146"/>
        <end position="259"/>
    </location>
</feature>
<feature type="domain" description="RNA-editing substrate-binding complex 6 protein" evidence="1">
    <location>
        <begin position="288"/>
        <end position="522"/>
    </location>
</feature>
<organism evidence="2 3">
    <name type="scientific">Chlamydomonas eustigma</name>
    <dbReference type="NCBI Taxonomy" id="1157962"/>
    <lineage>
        <taxon>Eukaryota</taxon>
        <taxon>Viridiplantae</taxon>
        <taxon>Chlorophyta</taxon>
        <taxon>core chlorophytes</taxon>
        <taxon>Chlorophyceae</taxon>
        <taxon>CS clade</taxon>
        <taxon>Chlamydomonadales</taxon>
        <taxon>Chlamydomonadaceae</taxon>
        <taxon>Chlamydomonas</taxon>
    </lineage>
</organism>
<dbReference type="Pfam" id="PF26188">
    <property type="entry name" value="RESC6"/>
    <property type="match status" value="2"/>
</dbReference>
<evidence type="ECO:0000313" key="3">
    <source>
        <dbReference type="Proteomes" id="UP000232323"/>
    </source>
</evidence>
<gene>
    <name evidence="2" type="ORF">CEUSTIGMA_g9617.t1</name>
</gene>
<dbReference type="PANTHER" id="PTHR21228">
    <property type="entry name" value="FAST LEU-RICH DOMAIN-CONTAINING"/>
    <property type="match status" value="1"/>
</dbReference>
<dbReference type="InterPro" id="IPR050870">
    <property type="entry name" value="FAST_kinase"/>
</dbReference>
<dbReference type="GO" id="GO:0035770">
    <property type="term" value="C:ribonucleoprotein granule"/>
    <property type="evidence" value="ECO:0007669"/>
    <property type="project" value="TreeGrafter"/>
</dbReference>
<evidence type="ECO:0000259" key="1">
    <source>
        <dbReference type="Pfam" id="PF26188"/>
    </source>
</evidence>
<dbReference type="PANTHER" id="PTHR21228:SF40">
    <property type="entry name" value="LD45607P"/>
    <property type="match status" value="1"/>
</dbReference>
<name>A0A250XH00_9CHLO</name>
<sequence>MCCCHYDNFLKRYSSFRSLSPSAHPKWSYGSLERLLIKCSNKTLLCSRAYCAAANYEVSEFSEADASLHVRRGTHQTARPRIEVSSWSPPQDDAKAWTSLINSCKNPAQLQRCVNGLQTWNKYHLTAAFSRLASFCRGPDSYHARVASSRVLPALITRAKENLPRLQARSLATVAHCVGAYEYKDKELMAELAKISEQEFANFQPQGLSNLIWSFARLEVQPSQRWMDAFLQACVSSLGTFKPQELSIVMWSLAKLKFRLTSGKLLDFLSLVQARLPSYCSHSISNVLWSLSTSEHRPEDTWLHAVAYEMAKPKKLATFTPQGLSQSLWALATFKYQPSQEFKQLVAARVSHILLSCNSIDLATLTYAYAALRMPPDEQLFLRLQKASLKQMHELLPSHLAKTTWAFAKLGLVPSDAWLRNLLSCSFQLMDIFNARDLSMFGWGLAKLGVVLPESFAQRYVRRIEAVAGEFPPQEVANTLWALACFNIRPSSVLVAHFFDATDQRLSSFKASELSHMLWALADRRCVLDAQWINEYLKVSFLRMAEFSPQGLANMIWALERLHIMPPPAWLYSYVNACRTLLISGRLRALDLGSMVKALSSLDAENKLQKVGDFVLDAKDALSTAELGSQAYTQQQLHYLSGMRSMQRDTSSAVQASDAKSANVHEPLAQEVGIKSDDISPSELSPITLEDDFQSIKETLLQSFLVTRSGSASSTSCMAPVAAGSTSCMAPVAAATLCISPTTVLMPASSSSSSGTSAEYVSASSLHCKSHIVNVEGDQLARSKRRKQRWLSSRRQPLGLGGSLIVQMPSDAVMHISDLDLDVALSPKDLRVVQEV</sequence>
<dbReference type="InterPro" id="IPR058917">
    <property type="entry name" value="RESC6_dom"/>
</dbReference>
<dbReference type="GO" id="GO:0044528">
    <property type="term" value="P:regulation of mitochondrial mRNA stability"/>
    <property type="evidence" value="ECO:0007669"/>
    <property type="project" value="TreeGrafter"/>
</dbReference>
<comment type="caution">
    <text evidence="2">The sequence shown here is derived from an EMBL/GenBank/DDBJ whole genome shotgun (WGS) entry which is preliminary data.</text>
</comment>
<dbReference type="GO" id="GO:0000963">
    <property type="term" value="P:mitochondrial RNA processing"/>
    <property type="evidence" value="ECO:0007669"/>
    <property type="project" value="TreeGrafter"/>
</dbReference>
<proteinExistence type="predicted"/>
<dbReference type="EMBL" id="BEGY01000076">
    <property type="protein sequence ID" value="GAX82189.1"/>
    <property type="molecule type" value="Genomic_DNA"/>
</dbReference>
<evidence type="ECO:0000313" key="2">
    <source>
        <dbReference type="EMBL" id="GAX82189.1"/>
    </source>
</evidence>